<accession>A0ABP4WPD1</accession>
<reference evidence="7" key="1">
    <citation type="journal article" date="2019" name="Int. J. Syst. Evol. Microbiol.">
        <title>The Global Catalogue of Microorganisms (GCM) 10K type strain sequencing project: providing services to taxonomists for standard genome sequencing and annotation.</title>
        <authorList>
            <consortium name="The Broad Institute Genomics Platform"/>
            <consortium name="The Broad Institute Genome Sequencing Center for Infectious Disease"/>
            <person name="Wu L."/>
            <person name="Ma J."/>
        </authorList>
    </citation>
    <scope>NUCLEOTIDE SEQUENCE [LARGE SCALE GENOMIC DNA]</scope>
    <source>
        <strain evidence="7">JCM 13518</strain>
    </source>
</reference>
<evidence type="ECO:0000256" key="3">
    <source>
        <dbReference type="ARBA" id="ARBA00022729"/>
    </source>
</evidence>
<feature type="chain" id="PRO_5045986946" evidence="4">
    <location>
        <begin position="30"/>
        <end position="337"/>
    </location>
</feature>
<evidence type="ECO:0000313" key="7">
    <source>
        <dbReference type="Proteomes" id="UP001501057"/>
    </source>
</evidence>
<evidence type="ECO:0000256" key="2">
    <source>
        <dbReference type="ARBA" id="ARBA00010742"/>
    </source>
</evidence>
<comment type="caution">
    <text evidence="6">The sequence shown here is derived from an EMBL/GenBank/DDBJ whole genome shotgun (WGS) entry which is preliminary data.</text>
</comment>
<feature type="signal peptide" evidence="4">
    <location>
        <begin position="1"/>
        <end position="29"/>
    </location>
</feature>
<gene>
    <name evidence="6" type="ORF">GCM10009710_37270</name>
</gene>
<dbReference type="Pfam" id="PF09084">
    <property type="entry name" value="NMT1"/>
    <property type="match status" value="1"/>
</dbReference>
<evidence type="ECO:0000313" key="6">
    <source>
        <dbReference type="EMBL" id="GAA1754620.1"/>
    </source>
</evidence>
<evidence type="ECO:0000256" key="4">
    <source>
        <dbReference type="SAM" id="SignalP"/>
    </source>
</evidence>
<dbReference type="Gene3D" id="3.40.190.10">
    <property type="entry name" value="Periplasmic binding protein-like II"/>
    <property type="match status" value="2"/>
</dbReference>
<dbReference type="PROSITE" id="PS51257">
    <property type="entry name" value="PROKAR_LIPOPROTEIN"/>
    <property type="match status" value="1"/>
</dbReference>
<feature type="domain" description="SsuA/THI5-like" evidence="5">
    <location>
        <begin position="55"/>
        <end position="272"/>
    </location>
</feature>
<dbReference type="PANTHER" id="PTHR30024:SF47">
    <property type="entry name" value="TAURINE-BINDING PERIPLASMIC PROTEIN"/>
    <property type="match status" value="1"/>
</dbReference>
<sequence length="337" mass="35558">MSVRRVVKRGRRHIAVAASTLAVMSFLSACGNSDEETTESGLTKITVLRSLSSGFEPLYLAEQAGCFEENGLEVTIKPGAGDTAQNIPSVLRGDAQFAITGSTGVINAAAEGLPVRAVSGLVSSPTDDPEQPRVSGVLVPADSPIQDITDLEGKTIGVTAAAGYSDLMIRWGIAEAGGDPQDVDVAALPMTSLVEAAQTGQVDAIGVFEPFMSAGLGAGMREVRGADISDHPGLVGTLIFSSDEYLKEHADTAEALVKALECGTEVANEDQDALHAVQREYTEVPDDFINNQAPLKHWTVNIDGDLFEEQASFMEELGFIANAPDADEMLWKNAPRP</sequence>
<protein>
    <submittedName>
        <fullName evidence="6">ABC transporter substrate-binding protein</fullName>
    </submittedName>
</protein>
<dbReference type="PANTHER" id="PTHR30024">
    <property type="entry name" value="ALIPHATIC SULFONATES-BINDING PROTEIN-RELATED"/>
    <property type="match status" value="1"/>
</dbReference>
<comment type="similarity">
    <text evidence="2">Belongs to the bacterial solute-binding protein SsuA/TauA family.</text>
</comment>
<organism evidence="6 7">
    <name type="scientific">Aeromicrobium alkaliterrae</name>
    <dbReference type="NCBI Taxonomy" id="302168"/>
    <lineage>
        <taxon>Bacteria</taxon>
        <taxon>Bacillati</taxon>
        <taxon>Actinomycetota</taxon>
        <taxon>Actinomycetes</taxon>
        <taxon>Propionibacteriales</taxon>
        <taxon>Nocardioidaceae</taxon>
        <taxon>Aeromicrobium</taxon>
    </lineage>
</organism>
<dbReference type="EMBL" id="BAAAME010000022">
    <property type="protein sequence ID" value="GAA1754620.1"/>
    <property type="molecule type" value="Genomic_DNA"/>
</dbReference>
<keyword evidence="3 4" id="KW-0732">Signal</keyword>
<dbReference type="Proteomes" id="UP001501057">
    <property type="component" value="Unassembled WGS sequence"/>
</dbReference>
<dbReference type="SUPFAM" id="SSF53850">
    <property type="entry name" value="Periplasmic binding protein-like II"/>
    <property type="match status" value="1"/>
</dbReference>
<proteinExistence type="inferred from homology"/>
<dbReference type="InterPro" id="IPR015168">
    <property type="entry name" value="SsuA/THI5"/>
</dbReference>
<evidence type="ECO:0000256" key="1">
    <source>
        <dbReference type="ARBA" id="ARBA00004418"/>
    </source>
</evidence>
<keyword evidence="7" id="KW-1185">Reference proteome</keyword>
<name>A0ABP4WPD1_9ACTN</name>
<comment type="subcellular location">
    <subcellularLocation>
        <location evidence="1">Periplasm</location>
    </subcellularLocation>
</comment>
<evidence type="ECO:0000259" key="5">
    <source>
        <dbReference type="Pfam" id="PF09084"/>
    </source>
</evidence>